<proteinExistence type="predicted"/>
<dbReference type="EMBL" id="CAFBMG010000113">
    <property type="protein sequence ID" value="CAB4909166.1"/>
    <property type="molecule type" value="Genomic_DNA"/>
</dbReference>
<dbReference type="GO" id="GO:0045436">
    <property type="term" value="F:lycopene beta cyclase activity"/>
    <property type="evidence" value="ECO:0007669"/>
    <property type="project" value="UniProtKB-ARBA"/>
</dbReference>
<sequence>MGAYTALTLVAIVLVVAYELLIARTGIFRTGSYWIAMAIVGFFQVLVDGWLTKASSPIVNYNSEVFSGIRVFFHSPLEDFGFGFALVTLTMVVWDQLGRRATQSVELKQTAVVTDSEAVIESEA</sequence>
<keyword evidence="5 8" id="KW-1133">Transmembrane helix</keyword>
<dbReference type="GO" id="GO:0016120">
    <property type="term" value="P:carotene biosynthetic process"/>
    <property type="evidence" value="ECO:0007669"/>
    <property type="project" value="UniProtKB-ARBA"/>
</dbReference>
<dbReference type="EMBL" id="CAEZYU010000134">
    <property type="protein sequence ID" value="CAB4758788.1"/>
    <property type="molecule type" value="Genomic_DNA"/>
</dbReference>
<dbReference type="AlphaFoldDB" id="A0A6J7GQD4"/>
<evidence type="ECO:0000313" key="12">
    <source>
        <dbReference type="EMBL" id="CAB4909166.1"/>
    </source>
</evidence>
<dbReference type="GO" id="GO:0016020">
    <property type="term" value="C:membrane"/>
    <property type="evidence" value="ECO:0007669"/>
    <property type="project" value="UniProtKB-SubCell"/>
</dbReference>
<dbReference type="GO" id="GO:0016872">
    <property type="term" value="F:intramolecular lyase activity"/>
    <property type="evidence" value="ECO:0007669"/>
    <property type="project" value="InterPro"/>
</dbReference>
<feature type="transmembrane region" description="Helical" evidence="8">
    <location>
        <begin position="71"/>
        <end position="94"/>
    </location>
</feature>
<evidence type="ECO:0000313" key="11">
    <source>
        <dbReference type="EMBL" id="CAB4758788.1"/>
    </source>
</evidence>
<comment type="subcellular location">
    <subcellularLocation>
        <location evidence="1">Membrane</location>
        <topology evidence="1">Multi-pass membrane protein</topology>
    </subcellularLocation>
</comment>
<feature type="domain" description="Lycopene cyclase" evidence="9">
    <location>
        <begin position="4"/>
        <end position="93"/>
    </location>
</feature>
<evidence type="ECO:0000256" key="1">
    <source>
        <dbReference type="ARBA" id="ARBA00004141"/>
    </source>
</evidence>
<dbReference type="InterPro" id="IPR017825">
    <property type="entry name" value="Lycopene_cyclase_dom"/>
</dbReference>
<evidence type="ECO:0000256" key="5">
    <source>
        <dbReference type="ARBA" id="ARBA00022989"/>
    </source>
</evidence>
<evidence type="ECO:0000256" key="7">
    <source>
        <dbReference type="ARBA" id="ARBA00023235"/>
    </source>
</evidence>
<dbReference type="NCBIfam" id="TIGR03462">
    <property type="entry name" value="CarR_dom_SF"/>
    <property type="match status" value="1"/>
</dbReference>
<dbReference type="Pfam" id="PF18916">
    <property type="entry name" value="Lycopene_cyc"/>
    <property type="match status" value="1"/>
</dbReference>
<feature type="transmembrane region" description="Helical" evidence="8">
    <location>
        <begin position="34"/>
        <end position="51"/>
    </location>
</feature>
<evidence type="ECO:0000256" key="6">
    <source>
        <dbReference type="ARBA" id="ARBA00023136"/>
    </source>
</evidence>
<evidence type="ECO:0000256" key="4">
    <source>
        <dbReference type="ARBA" id="ARBA00022746"/>
    </source>
</evidence>
<evidence type="ECO:0000256" key="2">
    <source>
        <dbReference type="ARBA" id="ARBA00004829"/>
    </source>
</evidence>
<accession>A0A6J7GQD4</accession>
<name>A0A6J7GQD4_9ZZZZ</name>
<keyword evidence="4" id="KW-0125">Carotenoid biosynthesis</keyword>
<evidence type="ECO:0000256" key="3">
    <source>
        <dbReference type="ARBA" id="ARBA00022692"/>
    </source>
</evidence>
<dbReference type="GO" id="GO:0016117">
    <property type="term" value="P:carotenoid biosynthetic process"/>
    <property type="evidence" value="ECO:0007669"/>
    <property type="project" value="UniProtKB-KW"/>
</dbReference>
<evidence type="ECO:0000256" key="8">
    <source>
        <dbReference type="SAM" id="Phobius"/>
    </source>
</evidence>
<dbReference type="EMBL" id="CAEZSF010000224">
    <property type="protein sequence ID" value="CAB4553134.1"/>
    <property type="molecule type" value="Genomic_DNA"/>
</dbReference>
<keyword evidence="7" id="KW-0413">Isomerase</keyword>
<keyword evidence="6 8" id="KW-0472">Membrane</keyword>
<organism evidence="12">
    <name type="scientific">freshwater metagenome</name>
    <dbReference type="NCBI Taxonomy" id="449393"/>
    <lineage>
        <taxon>unclassified sequences</taxon>
        <taxon>metagenomes</taxon>
        <taxon>ecological metagenomes</taxon>
    </lineage>
</organism>
<evidence type="ECO:0000313" key="10">
    <source>
        <dbReference type="EMBL" id="CAB4553134.1"/>
    </source>
</evidence>
<keyword evidence="3 8" id="KW-0812">Transmembrane</keyword>
<feature type="transmembrane region" description="Helical" evidence="8">
    <location>
        <begin position="6"/>
        <end position="22"/>
    </location>
</feature>
<protein>
    <submittedName>
        <fullName evidence="12">Unannotated protein</fullName>
    </submittedName>
</protein>
<reference evidence="12" key="1">
    <citation type="submission" date="2020-05" db="EMBL/GenBank/DDBJ databases">
        <authorList>
            <person name="Chiriac C."/>
            <person name="Salcher M."/>
            <person name="Ghai R."/>
            <person name="Kavagutti S V."/>
        </authorList>
    </citation>
    <scope>NUCLEOTIDE SEQUENCE</scope>
</reference>
<evidence type="ECO:0000259" key="9">
    <source>
        <dbReference type="Pfam" id="PF18916"/>
    </source>
</evidence>
<gene>
    <name evidence="10" type="ORF">UFOPK1358_01753</name>
    <name evidence="11" type="ORF">UFOPK2766_02088</name>
    <name evidence="12" type="ORF">UFOPK3519_01300</name>
</gene>
<comment type="pathway">
    <text evidence="2">Carotenoid biosynthesis.</text>
</comment>